<sequence length="266" mass="30510">MNYNVFTTANKSYFPFVDVLVNSLTENCPNLNRIYIADCGLGEYRKYLQDKDNVCIMDTDVTDEYAGVHSEGWVKATQQKTRVLSKLLTMMDFEDPLIMIDSDVCVLEDLAQVIDKEFDMQVTTMNTGGHTRADGIFISEIASFLVINNSSLGKVFVRNWIKQMEEFAENGTPFPHETPALNMILQNNTFLNIGYLKELEVCADQELTSRTLSVHFKSNGSTKDNPVVNFENRVMSVDNKTETDLDIDKYLNEEMYDQWRSEYETN</sequence>
<organism evidence="1 2">
    <name type="scientific">Synechococcus phage S-SCSM1</name>
    <dbReference type="NCBI Taxonomy" id="2588487"/>
    <lineage>
        <taxon>Viruses</taxon>
        <taxon>Duplodnaviria</taxon>
        <taxon>Heunggongvirae</taxon>
        <taxon>Uroviricota</taxon>
        <taxon>Caudoviricetes</taxon>
        <taxon>Pantevenvirales</taxon>
        <taxon>Kyanoviridae</taxon>
        <taxon>Zhoulongquanvirus</taxon>
        <taxon>Zhoulongquanvirus esscess</taxon>
    </lineage>
</organism>
<evidence type="ECO:0000313" key="2">
    <source>
        <dbReference type="Proteomes" id="UP000515683"/>
    </source>
</evidence>
<accession>A0A6M2ZHL2</accession>
<dbReference type="Gene3D" id="3.90.550.10">
    <property type="entry name" value="Spore Coat Polysaccharide Biosynthesis Protein SpsA, Chain A"/>
    <property type="match status" value="1"/>
</dbReference>
<proteinExistence type="predicted"/>
<keyword evidence="2" id="KW-1185">Reference proteome</keyword>
<dbReference type="EMBL" id="MK867354">
    <property type="protein sequence ID" value="QFG06390.1"/>
    <property type="molecule type" value="Genomic_DNA"/>
</dbReference>
<evidence type="ECO:0000313" key="1">
    <source>
        <dbReference type="EMBL" id="QFG06390.1"/>
    </source>
</evidence>
<reference evidence="1" key="1">
    <citation type="submission" date="2019-04" db="EMBL/GenBank/DDBJ databases">
        <title>Genomic and proteomic characterization of cyanophage S-SCSM1 provides new insights into understanding the viral gene diversity and phage-host interactions.</title>
        <authorList>
            <person name="Wang Q."/>
            <person name="Xu Y."/>
            <person name="Jiao N."/>
            <person name="Zhang R."/>
        </authorList>
    </citation>
    <scope>NUCLEOTIDE SEQUENCE [LARGE SCALE GENOMIC DNA]</scope>
</reference>
<dbReference type="Proteomes" id="UP000515683">
    <property type="component" value="Segment"/>
</dbReference>
<dbReference type="SUPFAM" id="SSF53448">
    <property type="entry name" value="Nucleotide-diphospho-sugar transferases"/>
    <property type="match status" value="1"/>
</dbReference>
<name>A0A6M2ZHL2_9CAUD</name>
<protein>
    <submittedName>
        <fullName evidence="1">Glycosyltransferase</fullName>
    </submittedName>
</protein>
<dbReference type="InterPro" id="IPR029044">
    <property type="entry name" value="Nucleotide-diphossugar_trans"/>
</dbReference>
<gene>
    <name evidence="1" type="ORF">SSCSM1_132</name>
</gene>